<dbReference type="Proteomes" id="UP000182660">
    <property type="component" value="Unassembled WGS sequence"/>
</dbReference>
<feature type="transmembrane region" description="Helical" evidence="9">
    <location>
        <begin position="7"/>
        <end position="29"/>
    </location>
</feature>
<dbReference type="OrthoDB" id="9783920at2"/>
<dbReference type="Pfam" id="PF05525">
    <property type="entry name" value="Branch_AA_trans"/>
    <property type="match status" value="1"/>
</dbReference>
<evidence type="ECO:0000256" key="9">
    <source>
        <dbReference type="RuleBase" id="RU362122"/>
    </source>
</evidence>
<evidence type="ECO:0000256" key="2">
    <source>
        <dbReference type="ARBA" id="ARBA00008540"/>
    </source>
</evidence>
<dbReference type="GO" id="GO:0015190">
    <property type="term" value="F:L-leucine transmembrane transporter activity"/>
    <property type="evidence" value="ECO:0007669"/>
    <property type="project" value="TreeGrafter"/>
</dbReference>
<dbReference type="HOGENOM" id="CLU_036807_0_1_6"/>
<dbReference type="PANTHER" id="PTHR30588:SF0">
    <property type="entry name" value="BRANCHED-CHAIN AMINO ACID PERMEASE BRNQ"/>
    <property type="match status" value="1"/>
</dbReference>
<dbReference type="GeneID" id="61293958"/>
<keyword evidence="12" id="KW-1185">Reference proteome</keyword>
<evidence type="ECO:0000256" key="8">
    <source>
        <dbReference type="ARBA" id="ARBA00023136"/>
    </source>
</evidence>
<dbReference type="GO" id="GO:0005886">
    <property type="term" value="C:plasma membrane"/>
    <property type="evidence" value="ECO:0007669"/>
    <property type="project" value="UniProtKB-SubCell"/>
</dbReference>
<feature type="transmembrane region" description="Helical" evidence="9">
    <location>
        <begin position="344"/>
        <end position="365"/>
    </location>
</feature>
<proteinExistence type="inferred from homology"/>
<evidence type="ECO:0000256" key="1">
    <source>
        <dbReference type="ARBA" id="ARBA00004651"/>
    </source>
</evidence>
<evidence type="ECO:0000256" key="3">
    <source>
        <dbReference type="ARBA" id="ARBA00022448"/>
    </source>
</evidence>
<sequence>MTIKLKTADVLAIGFMTFAFFLGAGNIIFPPLAGNLAGQSFMPAMAGFLVTAVGLPLITIIAVAKAGGGLITMTRFLPAMVGTAIAVAIYVIIGPAFAAPRTSLVAYEMGIKPFLGDAANDTTLALYSVIFFIITAYFALGQGKMIDNIGKILTPALIILLTVLAIAVFIMPQGDIGVAREAYVDSPFTKGFLEGYNTMDTFASLMFGMLIINVLKSKGVTDKAGQFKYLVMAGSIAAAGLAFVYVSLFYLGATSQSLIAVGADVNGAMILATYVQALFGMPGQYILAAVVTLACLTTAVGLASAVAEFFHELKPQWSYKMLVIINCILCAIVANVGLSQLISISVPVLFAVYPLAIAIVALILLQERFPNPQFAFRLVMVIAFMFGVLDGMKVAGLAMSGFEFLPLFDQGLAWVLPTTVAIIVSIVAMRPQTNLGTATAK</sequence>
<dbReference type="InterPro" id="IPR004685">
    <property type="entry name" value="Brnchd-chn_aa_trnsp_Livcs"/>
</dbReference>
<keyword evidence="4" id="KW-1003">Cell membrane</keyword>
<name>A0A090I9F2_9GAMM</name>
<keyword evidence="8 9" id="KW-0472">Membrane</keyword>
<dbReference type="PATRIC" id="fig|80854.5.peg.534"/>
<feature type="transmembrane region" description="Helical" evidence="9">
    <location>
        <begin position="374"/>
        <end position="392"/>
    </location>
</feature>
<feature type="transmembrane region" description="Helical" evidence="9">
    <location>
        <begin position="118"/>
        <end position="140"/>
    </location>
</feature>
<protein>
    <recommendedName>
        <fullName evidence="9">Branched-chain amino acid transport system carrier protein</fullName>
    </recommendedName>
</protein>
<comment type="subcellular location">
    <subcellularLocation>
        <location evidence="9">Cell inner membrane</location>
        <topology evidence="9">Multi-pass membrane protein</topology>
    </subcellularLocation>
    <subcellularLocation>
        <location evidence="1">Cell membrane</location>
        <topology evidence="1">Multi-pass membrane protein</topology>
    </subcellularLocation>
</comment>
<feature type="transmembrane region" description="Helical" evidence="9">
    <location>
        <begin position="227"/>
        <end position="251"/>
    </location>
</feature>
<dbReference type="GO" id="GO:0015818">
    <property type="term" value="P:isoleucine transport"/>
    <property type="evidence" value="ECO:0007669"/>
    <property type="project" value="TreeGrafter"/>
</dbReference>
<dbReference type="RefSeq" id="WP_045108958.1">
    <property type="nucleotide sequence ID" value="NZ_CAWQZC010000049.1"/>
</dbReference>
<evidence type="ECO:0000313" key="12">
    <source>
        <dbReference type="Proteomes" id="UP000182660"/>
    </source>
</evidence>
<dbReference type="PANTHER" id="PTHR30588">
    <property type="entry name" value="BRANCHED-CHAIN AMINO ACID TRANSPORT SYSTEM 2 CARRIER PROTEIN"/>
    <property type="match status" value="1"/>
</dbReference>
<evidence type="ECO:0000256" key="4">
    <source>
        <dbReference type="ARBA" id="ARBA00022475"/>
    </source>
</evidence>
<evidence type="ECO:0000313" key="10">
    <source>
        <dbReference type="EMBL" id="SGY82388.1"/>
    </source>
</evidence>
<evidence type="ECO:0000313" key="11">
    <source>
        <dbReference type="EMBL" id="SGY82909.1"/>
    </source>
</evidence>
<evidence type="ECO:0000256" key="5">
    <source>
        <dbReference type="ARBA" id="ARBA00022692"/>
    </source>
</evidence>
<comment type="caution">
    <text evidence="9">Lacks conserved residue(s) required for the propagation of feature annotation.</text>
</comment>
<dbReference type="NCBIfam" id="TIGR00796">
    <property type="entry name" value="livcs"/>
    <property type="match status" value="1"/>
</dbReference>
<organism evidence="11 13">
    <name type="scientific">Moritella viscosa</name>
    <dbReference type="NCBI Taxonomy" id="80854"/>
    <lineage>
        <taxon>Bacteria</taxon>
        <taxon>Pseudomonadati</taxon>
        <taxon>Pseudomonadota</taxon>
        <taxon>Gammaproteobacteria</taxon>
        <taxon>Alteromonadales</taxon>
        <taxon>Moritellaceae</taxon>
        <taxon>Moritella</taxon>
    </lineage>
</organism>
<dbReference type="EMBL" id="FPLJ01000008">
    <property type="protein sequence ID" value="SGY82388.1"/>
    <property type="molecule type" value="Genomic_DNA"/>
</dbReference>
<comment type="function">
    <text evidence="9">Component of the transport system for branched-chain amino acids.</text>
</comment>
<feature type="transmembrane region" description="Helical" evidence="9">
    <location>
        <begin position="76"/>
        <end position="98"/>
    </location>
</feature>
<feature type="transmembrane region" description="Helical" evidence="9">
    <location>
        <begin position="285"/>
        <end position="307"/>
    </location>
</feature>
<feature type="transmembrane region" description="Helical" evidence="9">
    <location>
        <begin position="41"/>
        <end position="64"/>
    </location>
</feature>
<dbReference type="GO" id="GO:0015188">
    <property type="term" value="F:L-isoleucine transmembrane transporter activity"/>
    <property type="evidence" value="ECO:0007669"/>
    <property type="project" value="TreeGrafter"/>
</dbReference>
<evidence type="ECO:0000256" key="7">
    <source>
        <dbReference type="ARBA" id="ARBA00022989"/>
    </source>
</evidence>
<feature type="transmembrane region" description="Helical" evidence="9">
    <location>
        <begin position="319"/>
        <end position="338"/>
    </location>
</feature>
<dbReference type="EMBL" id="FPLD01000006">
    <property type="protein sequence ID" value="SGY82909.1"/>
    <property type="molecule type" value="Genomic_DNA"/>
</dbReference>
<gene>
    <name evidence="10" type="ORF">MT2528_0222</name>
    <name evidence="11" type="ORF">NVI5450_0207</name>
</gene>
<dbReference type="Proteomes" id="UP000183794">
    <property type="component" value="Unassembled WGS sequence"/>
</dbReference>
<keyword evidence="6 9" id="KW-0029">Amino-acid transport</keyword>
<keyword evidence="7 9" id="KW-1133">Transmembrane helix</keyword>
<dbReference type="GO" id="GO:0015820">
    <property type="term" value="P:L-leucine transport"/>
    <property type="evidence" value="ECO:0007669"/>
    <property type="project" value="TreeGrafter"/>
</dbReference>
<accession>A0A090I9F2</accession>
<dbReference type="AlphaFoldDB" id="A0A090I9F2"/>
<evidence type="ECO:0000256" key="6">
    <source>
        <dbReference type="ARBA" id="ARBA00022970"/>
    </source>
</evidence>
<keyword evidence="5 9" id="KW-0812">Transmembrane</keyword>
<reference evidence="10 12" key="1">
    <citation type="submission" date="2016-11" db="EMBL/GenBank/DDBJ databases">
        <authorList>
            <person name="Klemetsen T."/>
        </authorList>
    </citation>
    <scope>NUCLEOTIDE SEQUENCE [LARGE SCALE GENOMIC DNA]</scope>
    <source>
        <strain evidence="10">MT 2528</strain>
    </source>
</reference>
<dbReference type="STRING" id="80854.MVIS_0505"/>
<dbReference type="KEGG" id="mvs:MVIS_0505"/>
<feature type="transmembrane region" description="Helical" evidence="9">
    <location>
        <begin position="152"/>
        <end position="171"/>
    </location>
</feature>
<keyword evidence="3 9" id="KW-0813">Transport</keyword>
<evidence type="ECO:0000313" key="13">
    <source>
        <dbReference type="Proteomes" id="UP000183794"/>
    </source>
</evidence>
<feature type="transmembrane region" description="Helical" evidence="9">
    <location>
        <begin position="412"/>
        <end position="429"/>
    </location>
</feature>
<reference evidence="11 13" key="2">
    <citation type="submission" date="2016-11" db="EMBL/GenBank/DDBJ databases">
        <authorList>
            <person name="Jaros S."/>
            <person name="Januszkiewicz K."/>
            <person name="Wedrychowicz H."/>
        </authorList>
    </citation>
    <scope>NUCLEOTIDE SEQUENCE [LARGE SCALE GENOMIC DNA]</scope>
    <source>
        <strain evidence="11">NVI 5450</strain>
    </source>
</reference>
<dbReference type="GO" id="GO:0005304">
    <property type="term" value="F:L-valine transmembrane transporter activity"/>
    <property type="evidence" value="ECO:0007669"/>
    <property type="project" value="TreeGrafter"/>
</dbReference>
<comment type="similarity">
    <text evidence="2 9">Belongs to the branched chain amino acid transporter family.</text>
</comment>